<accession>A0A8J6CFY7</accession>
<name>A0A8J6CFY7_DIALT</name>
<reference evidence="2" key="1">
    <citation type="submission" date="2021-05" db="EMBL/GenBank/DDBJ databases">
        <title>The genome of the haptophyte Pavlova lutheri (Diacronema luteri, Pavlovales) - a model for lipid biosynthesis in eukaryotic algae.</title>
        <authorList>
            <person name="Hulatt C.J."/>
            <person name="Posewitz M.C."/>
        </authorList>
    </citation>
    <scope>NUCLEOTIDE SEQUENCE</scope>
    <source>
        <strain evidence="2">NIVA-4/92</strain>
    </source>
</reference>
<feature type="region of interest" description="Disordered" evidence="1">
    <location>
        <begin position="380"/>
        <end position="407"/>
    </location>
</feature>
<gene>
    <name evidence="2" type="ORF">KFE25_006051</name>
</gene>
<protein>
    <submittedName>
        <fullName evidence="2">Uncharacterized protein</fullName>
    </submittedName>
</protein>
<evidence type="ECO:0000313" key="2">
    <source>
        <dbReference type="EMBL" id="KAG8469596.1"/>
    </source>
</evidence>
<feature type="region of interest" description="Disordered" evidence="1">
    <location>
        <begin position="424"/>
        <end position="447"/>
    </location>
</feature>
<dbReference type="Proteomes" id="UP000751190">
    <property type="component" value="Unassembled WGS sequence"/>
</dbReference>
<dbReference type="EMBL" id="JAGTXO010000002">
    <property type="protein sequence ID" value="KAG8469596.1"/>
    <property type="molecule type" value="Genomic_DNA"/>
</dbReference>
<proteinExistence type="predicted"/>
<organism evidence="2 3">
    <name type="scientific">Diacronema lutheri</name>
    <name type="common">Unicellular marine alga</name>
    <name type="synonym">Monochrysis lutheri</name>
    <dbReference type="NCBI Taxonomy" id="2081491"/>
    <lineage>
        <taxon>Eukaryota</taxon>
        <taxon>Haptista</taxon>
        <taxon>Haptophyta</taxon>
        <taxon>Pavlovophyceae</taxon>
        <taxon>Pavlovales</taxon>
        <taxon>Pavlovaceae</taxon>
        <taxon>Diacronema</taxon>
    </lineage>
</organism>
<feature type="region of interest" description="Disordered" evidence="1">
    <location>
        <begin position="59"/>
        <end position="93"/>
    </location>
</feature>
<feature type="compositionally biased region" description="Basic and acidic residues" evidence="1">
    <location>
        <begin position="213"/>
        <end position="223"/>
    </location>
</feature>
<feature type="region of interest" description="Disordered" evidence="1">
    <location>
        <begin position="189"/>
        <end position="223"/>
    </location>
</feature>
<dbReference type="OrthoDB" id="248222at2759"/>
<evidence type="ECO:0000313" key="3">
    <source>
        <dbReference type="Proteomes" id="UP000751190"/>
    </source>
</evidence>
<feature type="compositionally biased region" description="Basic and acidic residues" evidence="1">
    <location>
        <begin position="438"/>
        <end position="447"/>
    </location>
</feature>
<feature type="region of interest" description="Disordered" evidence="1">
    <location>
        <begin position="258"/>
        <end position="282"/>
    </location>
</feature>
<sequence>MLDAERALASIRKRHAMKAEEGHATRADAVIGATSPSEAVGGAMPARHQWLPALSMTTVQHLPGGSSDGSRQPSPITPGIDEPRTLKPPRPDVWGLRETCAAAAATPAARRQLAPVLRAHRFQASQLIAPEWDLGFAPASIAAPSGTHSTSSHPPAQSITAALGASLIPRWGMQRTASAGPRIALHGLPAGWQQHPHRSAREADDESNGGAGEDTRAAQPHAREPAVHAPLEATAGHQPAPTHKGARVASAPAYRIPGVQPRLRPPLIGGSPARSGLSQPRLTPKAAPALSMLILSPVPDSLARLGADRAAHRYDQCGPSAADERCAEPDVPASASPVDVLFATPTHQGWIGDGAASGGMRATSPVRAMAPLSPALAGAFGRDERPHPAGGQGALDGSALGEPGTPAMDTPACSSLNAARAVRAPRLDNSLTGRRPPKPRDAENEAFERPHPLVATLSAPRRARAREGVASARAIARGGGVHLDAAAKPRARRALHGQSKQRTAAGAQRCADEAAAASIVGASAAVATAGPAQDGVNASHDWLVQKQFELMLMIRCKVNSTMALQQLRSRVLELSTFIARVGDAARSGSIDKAHIVQELLTRGQSAQLPFDLQAGTSIPMHQAKVLDRSARLHDLHLEELLGEELAGMVSAMGELRQLLKVKVEDGNDFLMAERTIDELVHFFGRLGEVAAQRGCGEYELFASLR</sequence>
<evidence type="ECO:0000256" key="1">
    <source>
        <dbReference type="SAM" id="MobiDB-lite"/>
    </source>
</evidence>
<comment type="caution">
    <text evidence="2">The sequence shown here is derived from an EMBL/GenBank/DDBJ whole genome shotgun (WGS) entry which is preliminary data.</text>
</comment>
<dbReference type="AlphaFoldDB" id="A0A8J6CFY7"/>
<keyword evidence="3" id="KW-1185">Reference proteome</keyword>